<protein>
    <submittedName>
        <fullName evidence="2">Uncharacterized protein</fullName>
    </submittedName>
</protein>
<evidence type="ECO:0000313" key="2">
    <source>
        <dbReference type="EMBL" id="KAK9209781.1"/>
    </source>
</evidence>
<keyword evidence="1" id="KW-0175">Coiled coil</keyword>
<dbReference type="AlphaFoldDB" id="A0AAP0MMB5"/>
<proteinExistence type="predicted"/>
<keyword evidence="3" id="KW-1185">Reference proteome</keyword>
<name>A0AAP0MMB5_9ROSI</name>
<dbReference type="Proteomes" id="UP001428341">
    <property type="component" value="Unassembled WGS sequence"/>
</dbReference>
<sequence length="73" mass="7917">MVTNGGNADVARVLGEIETLKAAKSDIESRISALEAQLRETNVTSPKTTPFLSLTSPESSKWKCVLNIEALRE</sequence>
<comment type="caution">
    <text evidence="2">The sequence shown here is derived from an EMBL/GenBank/DDBJ whole genome shotgun (WGS) entry which is preliminary data.</text>
</comment>
<gene>
    <name evidence="2" type="ORF">WN944_002149</name>
</gene>
<reference evidence="2 3" key="1">
    <citation type="submission" date="2024-05" db="EMBL/GenBank/DDBJ databases">
        <title>Haplotype-resolved chromosome-level genome assembly of Huyou (Citrus changshanensis).</title>
        <authorList>
            <person name="Miao C."/>
            <person name="Chen W."/>
            <person name="Wu Y."/>
            <person name="Wang L."/>
            <person name="Zhao S."/>
            <person name="Grierson D."/>
            <person name="Xu C."/>
            <person name="Chen K."/>
        </authorList>
    </citation>
    <scope>NUCLEOTIDE SEQUENCE [LARGE SCALE GENOMIC DNA]</scope>
    <source>
        <strain evidence="2">01-14</strain>
        <tissue evidence="2">Leaf</tissue>
    </source>
</reference>
<organism evidence="2 3">
    <name type="scientific">Citrus x changshan-huyou</name>
    <dbReference type="NCBI Taxonomy" id="2935761"/>
    <lineage>
        <taxon>Eukaryota</taxon>
        <taxon>Viridiplantae</taxon>
        <taxon>Streptophyta</taxon>
        <taxon>Embryophyta</taxon>
        <taxon>Tracheophyta</taxon>
        <taxon>Spermatophyta</taxon>
        <taxon>Magnoliopsida</taxon>
        <taxon>eudicotyledons</taxon>
        <taxon>Gunneridae</taxon>
        <taxon>Pentapetalae</taxon>
        <taxon>rosids</taxon>
        <taxon>malvids</taxon>
        <taxon>Sapindales</taxon>
        <taxon>Rutaceae</taxon>
        <taxon>Aurantioideae</taxon>
        <taxon>Citrus</taxon>
    </lineage>
</organism>
<dbReference type="EMBL" id="JBCGBO010000004">
    <property type="protein sequence ID" value="KAK9209781.1"/>
    <property type="molecule type" value="Genomic_DNA"/>
</dbReference>
<accession>A0AAP0MMB5</accession>
<feature type="coiled-coil region" evidence="1">
    <location>
        <begin position="17"/>
        <end position="44"/>
    </location>
</feature>
<evidence type="ECO:0000256" key="1">
    <source>
        <dbReference type="SAM" id="Coils"/>
    </source>
</evidence>
<evidence type="ECO:0000313" key="3">
    <source>
        <dbReference type="Proteomes" id="UP001428341"/>
    </source>
</evidence>